<reference evidence="1" key="1">
    <citation type="submission" date="2020-04" db="EMBL/GenBank/DDBJ databases">
        <authorList>
            <person name="Chiriac C."/>
            <person name="Salcher M."/>
            <person name="Ghai R."/>
            <person name="Kavagutti S V."/>
        </authorList>
    </citation>
    <scope>NUCLEOTIDE SEQUENCE</scope>
</reference>
<proteinExistence type="predicted"/>
<accession>A0A6J5M2Z6</accession>
<evidence type="ECO:0000313" key="1">
    <source>
        <dbReference type="EMBL" id="CAB4141134.1"/>
    </source>
</evidence>
<name>A0A6J5M2Z6_9CAUD</name>
<protein>
    <submittedName>
        <fullName evidence="1">Uncharacterized protein</fullName>
    </submittedName>
</protein>
<dbReference type="EMBL" id="LR796387">
    <property type="protein sequence ID" value="CAB4141134.1"/>
    <property type="molecule type" value="Genomic_DNA"/>
</dbReference>
<organism evidence="1">
    <name type="scientific">uncultured Caudovirales phage</name>
    <dbReference type="NCBI Taxonomy" id="2100421"/>
    <lineage>
        <taxon>Viruses</taxon>
        <taxon>Duplodnaviria</taxon>
        <taxon>Heunggongvirae</taxon>
        <taxon>Uroviricota</taxon>
        <taxon>Caudoviricetes</taxon>
        <taxon>Peduoviridae</taxon>
        <taxon>Maltschvirus</taxon>
        <taxon>Maltschvirus maltsch</taxon>
    </lineage>
</organism>
<gene>
    <name evidence="1" type="ORF">UFOVP412_30</name>
</gene>
<sequence>MEPFVPQAPTKTAGQAMADFLGGISVPLSFVPLAGDVAGLGADAAMYAAYPEERTLGNAAMTLAGIVPGIPGAAGIVAATKGIHPAIQEYAQSAGFDPRILQGGSGAQLSGPRIADLERIRRLNVNIGGQRIQEVPKFNIEDFEGYPIMTSMSDRAAAGDVILGVNSVPVNVNRRGGQDFMFDPINEGKVWASDAAVVLGEGQTRMMNMAQNLKQQYGKDPLFAPWTMAPTGVDYSTMTGETMLQYAANNMNKSVLRSLNKDLKNIFPNWQGVESPSSMQQFYAGSGDDRKAVIQLLDKKYRDKGSMTSGEARIAVTDAAQLRSPDGTLRNVGQIDASAAPFTQDVHPTYNTALPGASIGRLQSPLQVYEFFPDAARLGGFDPMNPPRTALRALEMKPYATLITEGLIRNIQARRLNQP</sequence>